<dbReference type="EMBL" id="CM007648">
    <property type="protein sequence ID" value="ONM23891.1"/>
    <property type="molecule type" value="Genomic_DNA"/>
</dbReference>
<gene>
    <name evidence="1" type="ORF">ZEAMMB73_Zm00001d006453</name>
</gene>
<accession>A0A1D6EWK0</accession>
<reference evidence="1" key="1">
    <citation type="submission" date="2015-12" db="EMBL/GenBank/DDBJ databases">
        <title>Update maize B73 reference genome by single molecule sequencing technologies.</title>
        <authorList>
            <consortium name="Maize Genome Sequencing Project"/>
            <person name="Ware D."/>
        </authorList>
    </citation>
    <scope>NUCLEOTIDE SEQUENCE [LARGE SCALE GENOMIC DNA]</scope>
    <source>
        <tissue evidence="1">Seedling</tissue>
    </source>
</reference>
<proteinExistence type="predicted"/>
<sequence length="100" mass="10674">MNQVSGRNWGGGGGGGTPCCFSLLSGLPAGNGAPVFSSRMDIHRSLSKGLVVLYVRYSQLGTGRGRLRDPFANKSTVLFYSGRTGLIDSDEVACNYHYHC</sequence>
<organism evidence="1">
    <name type="scientific">Zea mays</name>
    <name type="common">Maize</name>
    <dbReference type="NCBI Taxonomy" id="4577"/>
    <lineage>
        <taxon>Eukaryota</taxon>
        <taxon>Viridiplantae</taxon>
        <taxon>Streptophyta</taxon>
        <taxon>Embryophyta</taxon>
        <taxon>Tracheophyta</taxon>
        <taxon>Spermatophyta</taxon>
        <taxon>Magnoliopsida</taxon>
        <taxon>Liliopsida</taxon>
        <taxon>Poales</taxon>
        <taxon>Poaceae</taxon>
        <taxon>PACMAD clade</taxon>
        <taxon>Panicoideae</taxon>
        <taxon>Andropogonodae</taxon>
        <taxon>Andropogoneae</taxon>
        <taxon>Tripsacinae</taxon>
        <taxon>Zea</taxon>
    </lineage>
</organism>
<dbReference type="AlphaFoldDB" id="A0A1D6EWK0"/>
<name>A0A1D6EWK0_MAIZE</name>
<evidence type="ECO:0000313" key="1">
    <source>
        <dbReference type="EMBL" id="ONM23890.1"/>
    </source>
</evidence>
<protein>
    <submittedName>
        <fullName evidence="1">Protein LAZ1</fullName>
    </submittedName>
</protein>
<dbReference type="EMBL" id="CM007648">
    <property type="protein sequence ID" value="ONM23890.1"/>
    <property type="molecule type" value="Genomic_DNA"/>
</dbReference>